<evidence type="ECO:0000313" key="4">
    <source>
        <dbReference type="Proteomes" id="UP001278766"/>
    </source>
</evidence>
<keyword evidence="4" id="KW-1185">Reference proteome</keyword>
<dbReference type="Proteomes" id="UP001278766">
    <property type="component" value="Unassembled WGS sequence"/>
</dbReference>
<dbReference type="RefSeq" id="XP_062662436.1">
    <property type="nucleotide sequence ID" value="XM_062803150.1"/>
</dbReference>
<reference evidence="3" key="1">
    <citation type="journal article" date="2023" name="Mol. Phylogenet. Evol.">
        <title>Genome-scale phylogeny and comparative genomics of the fungal order Sordariales.</title>
        <authorList>
            <person name="Hensen N."/>
            <person name="Bonometti L."/>
            <person name="Westerberg I."/>
            <person name="Brannstrom I.O."/>
            <person name="Guillou S."/>
            <person name="Cros-Aarteil S."/>
            <person name="Calhoun S."/>
            <person name="Haridas S."/>
            <person name="Kuo A."/>
            <person name="Mondo S."/>
            <person name="Pangilinan J."/>
            <person name="Riley R."/>
            <person name="LaButti K."/>
            <person name="Andreopoulos B."/>
            <person name="Lipzen A."/>
            <person name="Chen C."/>
            <person name="Yan M."/>
            <person name="Daum C."/>
            <person name="Ng V."/>
            <person name="Clum A."/>
            <person name="Steindorff A."/>
            <person name="Ohm R.A."/>
            <person name="Martin F."/>
            <person name="Silar P."/>
            <person name="Natvig D.O."/>
            <person name="Lalanne C."/>
            <person name="Gautier V."/>
            <person name="Ament-Velasquez S.L."/>
            <person name="Kruys A."/>
            <person name="Hutchinson M.I."/>
            <person name="Powell A.J."/>
            <person name="Barry K."/>
            <person name="Miller A.N."/>
            <person name="Grigoriev I.V."/>
            <person name="Debuchy R."/>
            <person name="Gladieux P."/>
            <person name="Hiltunen Thoren M."/>
            <person name="Johannesson H."/>
        </authorList>
    </citation>
    <scope>NUCLEOTIDE SEQUENCE</scope>
    <source>
        <strain evidence="3">CBS 168.71</strain>
    </source>
</reference>
<evidence type="ECO:0000256" key="1">
    <source>
        <dbReference type="SAM" id="MobiDB-lite"/>
    </source>
</evidence>
<name>A0AAE0LVC9_9PEZI</name>
<feature type="region of interest" description="Disordered" evidence="1">
    <location>
        <begin position="1"/>
        <end position="73"/>
    </location>
</feature>
<feature type="transmembrane region" description="Helical" evidence="2">
    <location>
        <begin position="644"/>
        <end position="663"/>
    </location>
</feature>
<proteinExistence type="predicted"/>
<organism evidence="3 4">
    <name type="scientific">Chaetomium fimeti</name>
    <dbReference type="NCBI Taxonomy" id="1854472"/>
    <lineage>
        <taxon>Eukaryota</taxon>
        <taxon>Fungi</taxon>
        <taxon>Dikarya</taxon>
        <taxon>Ascomycota</taxon>
        <taxon>Pezizomycotina</taxon>
        <taxon>Sordariomycetes</taxon>
        <taxon>Sordariomycetidae</taxon>
        <taxon>Sordariales</taxon>
        <taxon>Chaetomiaceae</taxon>
        <taxon>Chaetomium</taxon>
    </lineage>
</organism>
<feature type="transmembrane region" description="Helical" evidence="2">
    <location>
        <begin position="610"/>
        <end position="632"/>
    </location>
</feature>
<keyword evidence="2" id="KW-1133">Transmembrane helix</keyword>
<dbReference type="GeneID" id="87840098"/>
<accession>A0AAE0LVC9</accession>
<evidence type="ECO:0000313" key="3">
    <source>
        <dbReference type="EMBL" id="KAK3298922.1"/>
    </source>
</evidence>
<keyword evidence="2" id="KW-0472">Membrane</keyword>
<reference evidence="3" key="2">
    <citation type="submission" date="2023-06" db="EMBL/GenBank/DDBJ databases">
        <authorList>
            <consortium name="Lawrence Berkeley National Laboratory"/>
            <person name="Haridas S."/>
            <person name="Hensen N."/>
            <person name="Bonometti L."/>
            <person name="Westerberg I."/>
            <person name="Brannstrom I.O."/>
            <person name="Guillou S."/>
            <person name="Cros-Aarteil S."/>
            <person name="Calhoun S."/>
            <person name="Kuo A."/>
            <person name="Mondo S."/>
            <person name="Pangilinan J."/>
            <person name="Riley R."/>
            <person name="Labutti K."/>
            <person name="Andreopoulos B."/>
            <person name="Lipzen A."/>
            <person name="Chen C."/>
            <person name="Yanf M."/>
            <person name="Daum C."/>
            <person name="Ng V."/>
            <person name="Clum A."/>
            <person name="Steindorff A."/>
            <person name="Ohm R."/>
            <person name="Martin F."/>
            <person name="Silar P."/>
            <person name="Natvig D."/>
            <person name="Lalanne C."/>
            <person name="Gautier V."/>
            <person name="Ament-Velasquez S.L."/>
            <person name="Kruys A."/>
            <person name="Hutchinson M.I."/>
            <person name="Powell A.J."/>
            <person name="Barry K."/>
            <person name="Miller A.N."/>
            <person name="Grigoriev I.V."/>
            <person name="Debuchy R."/>
            <person name="Gladieux P."/>
            <person name="Thoren M.H."/>
            <person name="Johannesson H."/>
        </authorList>
    </citation>
    <scope>NUCLEOTIDE SEQUENCE</scope>
    <source>
        <strain evidence="3">CBS 168.71</strain>
    </source>
</reference>
<comment type="caution">
    <text evidence="3">The sequence shown here is derived from an EMBL/GenBank/DDBJ whole genome shotgun (WGS) entry which is preliminary data.</text>
</comment>
<dbReference type="EMBL" id="JAUEPN010000002">
    <property type="protein sequence ID" value="KAK3298922.1"/>
    <property type="molecule type" value="Genomic_DNA"/>
</dbReference>
<feature type="compositionally biased region" description="Polar residues" evidence="1">
    <location>
        <begin position="1"/>
        <end position="14"/>
    </location>
</feature>
<protein>
    <submittedName>
        <fullName evidence="3">Uncharacterized protein</fullName>
    </submittedName>
</protein>
<feature type="transmembrane region" description="Helical" evidence="2">
    <location>
        <begin position="475"/>
        <end position="493"/>
    </location>
</feature>
<dbReference type="AlphaFoldDB" id="A0AAE0LVC9"/>
<gene>
    <name evidence="3" type="ORF">B0H64DRAFT_386605</name>
</gene>
<sequence length="843" mass="93980">MDPEKNGSSSGTSCQREEAEAHAPEDSQHQNRIAFPRIRGRRTQSRLEHPVLSWKKPPPQPLAEPEAPKLPKRGKEVRCNLEAIMDKLKPFHLPGAKSHSQLELDSLADYGVVDRDALALRRVEAERFVAVIQNPKKPVTADLHLVGQQYQYLQAACAGEACYRRLSSMSQTISAALNLCLLDNECVNTQYCKRISSRERLQSYVQRARVAAREESTNSEDEGHRASVFALVDYVSAILARLISQTAEGEFWLLNTLAALAARTAKIKFLLFDIVANAVKAANTGQEVLDRGADKGSLGDFSMNADFDEEECEEALRIINANQKDGLASEMDASVASFCVNQNKYRSGLNTAMRHALSCLRLMNLSGLPATTYEMCLLVYDIGFEGFKTVLFQDRDLEYSASSDRDVLNTTQSALVILDQILKQLQASKSHRLISEKDQTVVEWAYHELEESGIGTVTPAQLIPQKVPLDSMADIVTVMVPLAFTSPMLLAAFTQFRTMMALSGGVKDVVRSFQEGQFGTYCRLYTREFDQEAQGREILRLSQAFKCRTFSRCRLIDKMEDSSSSFPHLAEGVPDDTEYESLEKELIKCSVKMNGWLIDESSVTVACRRYVSGVMSTALVLAAGGLTIGFTVGERIPGVDPFNLATYTWVVAAFVVLVCKAVLVESWAWSDFLQFKVRCKSVSELAATTQMDEQVIIAKLLHDDCGDSILVTRGPFNSVFRRQANSEDGFSIDVKIKPTTLILSGLAPLKVVTPRGHAIVCLDHRRGTFLAFVQHEGVKKKEHLVCDDIDRHIRDWKAPKPRRGWRGANQVEPCMLHLTKASDFKWKRVQGLCDLKEGEVVFV</sequence>
<evidence type="ECO:0000256" key="2">
    <source>
        <dbReference type="SAM" id="Phobius"/>
    </source>
</evidence>
<keyword evidence="2" id="KW-0812">Transmembrane</keyword>
<feature type="compositionally biased region" description="Basic and acidic residues" evidence="1">
    <location>
        <begin position="15"/>
        <end position="29"/>
    </location>
</feature>